<dbReference type="InterPro" id="IPR044861">
    <property type="entry name" value="IPNS-like_FE2OG_OXY"/>
</dbReference>
<dbReference type="AlphaFoldDB" id="A0A2H5QFL9"/>
<dbReference type="InterPro" id="IPR027443">
    <property type="entry name" value="IPNS-like_sf"/>
</dbReference>
<dbReference type="Pfam" id="PF03171">
    <property type="entry name" value="2OG-FeII_Oxy"/>
    <property type="match status" value="1"/>
</dbReference>
<dbReference type="EMBL" id="BDQV01000331">
    <property type="protein sequence ID" value="GAY63015.1"/>
    <property type="molecule type" value="Genomic_DNA"/>
</dbReference>
<comment type="caution">
    <text evidence="2">The sequence shown here is derived from an EMBL/GenBank/DDBJ whole genome shotgun (WGS) entry which is preliminary data.</text>
</comment>
<dbReference type="Gene3D" id="2.60.120.330">
    <property type="entry name" value="B-lactam Antibiotic, Isopenicillin N Synthase, Chain"/>
    <property type="match status" value="1"/>
</dbReference>
<evidence type="ECO:0000313" key="2">
    <source>
        <dbReference type="EMBL" id="GAY63015.1"/>
    </source>
</evidence>
<accession>A0A2H5QFL9</accession>
<keyword evidence="3" id="KW-1185">Reference proteome</keyword>
<dbReference type="SUPFAM" id="SSF51197">
    <property type="entry name" value="Clavaminate synthase-like"/>
    <property type="match status" value="1"/>
</dbReference>
<protein>
    <recommendedName>
        <fullName evidence="1">Isopenicillin N synthase-like Fe(2+) 2OG dioxygenase domain-containing protein</fullName>
    </recommendedName>
</protein>
<dbReference type="STRING" id="55188.A0A2H5QFL9"/>
<dbReference type="Proteomes" id="UP000236630">
    <property type="component" value="Unassembled WGS sequence"/>
</dbReference>
<evidence type="ECO:0000259" key="1">
    <source>
        <dbReference type="Pfam" id="PF03171"/>
    </source>
</evidence>
<name>A0A2H5QFL9_CITUN</name>
<sequence length="79" mass="8822">MYLIELQRFKHINSQARPEPKLISDPCKYIDSRSLTVVLQDQMGCLQVVNEDELIDVDPAPGAVIVNIGDLTQATLLNN</sequence>
<proteinExistence type="predicted"/>
<evidence type="ECO:0000313" key="3">
    <source>
        <dbReference type="Proteomes" id="UP000236630"/>
    </source>
</evidence>
<reference evidence="2 3" key="1">
    <citation type="journal article" date="2017" name="Front. Genet.">
        <title>Draft sequencing of the heterozygous diploid genome of Satsuma (Citrus unshiu Marc.) using a hybrid assembly approach.</title>
        <authorList>
            <person name="Shimizu T."/>
            <person name="Tanizawa Y."/>
            <person name="Mochizuki T."/>
            <person name="Nagasaki H."/>
            <person name="Yoshioka T."/>
            <person name="Toyoda A."/>
            <person name="Fujiyama A."/>
            <person name="Kaminuma E."/>
            <person name="Nakamura Y."/>
        </authorList>
    </citation>
    <scope>NUCLEOTIDE SEQUENCE [LARGE SCALE GENOMIC DNA]</scope>
    <source>
        <strain evidence="3">cv. Miyagawa wase</strain>
    </source>
</reference>
<feature type="domain" description="Isopenicillin N synthase-like Fe(2+) 2OG dioxygenase" evidence="1">
    <location>
        <begin position="16"/>
        <end position="72"/>
    </location>
</feature>
<gene>
    <name evidence="2" type="ORF">CUMW_222200</name>
</gene>
<organism evidence="2 3">
    <name type="scientific">Citrus unshiu</name>
    <name type="common">Satsuma mandarin</name>
    <name type="synonym">Citrus nobilis var. unshiu</name>
    <dbReference type="NCBI Taxonomy" id="55188"/>
    <lineage>
        <taxon>Eukaryota</taxon>
        <taxon>Viridiplantae</taxon>
        <taxon>Streptophyta</taxon>
        <taxon>Embryophyta</taxon>
        <taxon>Tracheophyta</taxon>
        <taxon>Spermatophyta</taxon>
        <taxon>Magnoliopsida</taxon>
        <taxon>eudicotyledons</taxon>
        <taxon>Gunneridae</taxon>
        <taxon>Pentapetalae</taxon>
        <taxon>rosids</taxon>
        <taxon>malvids</taxon>
        <taxon>Sapindales</taxon>
        <taxon>Rutaceae</taxon>
        <taxon>Aurantioideae</taxon>
        <taxon>Citrus</taxon>
    </lineage>
</organism>